<sequence>MENGDSEDENFVGGSRKRSRESKPVTVKQEPKAEPESEENNEESELDSEDEAPLNKRKAIAKKSPVNKAPTTKSPKPNAVNENNNKYHAQVWRVAGNWAGRGGGDLGGDGWRALGRGGWRGFGRGRVAGFVSGEKRTRESAQPVGEEVLHGIPANDIHACAFDVPQDGFASLWSLTLN</sequence>
<feature type="compositionally biased region" description="Acidic residues" evidence="1">
    <location>
        <begin position="36"/>
        <end position="52"/>
    </location>
</feature>
<dbReference type="EMBL" id="LGRX02033498">
    <property type="protein sequence ID" value="KAK3241004.1"/>
    <property type="molecule type" value="Genomic_DNA"/>
</dbReference>
<protein>
    <submittedName>
        <fullName evidence="2">Uncharacterized protein</fullName>
    </submittedName>
</protein>
<keyword evidence="3" id="KW-1185">Reference proteome</keyword>
<organism evidence="2 3">
    <name type="scientific">Cymbomonas tetramitiformis</name>
    <dbReference type="NCBI Taxonomy" id="36881"/>
    <lineage>
        <taxon>Eukaryota</taxon>
        <taxon>Viridiplantae</taxon>
        <taxon>Chlorophyta</taxon>
        <taxon>Pyramimonadophyceae</taxon>
        <taxon>Pyramimonadales</taxon>
        <taxon>Pyramimonadaceae</taxon>
        <taxon>Cymbomonas</taxon>
    </lineage>
</organism>
<evidence type="ECO:0000313" key="2">
    <source>
        <dbReference type="EMBL" id="KAK3241004.1"/>
    </source>
</evidence>
<comment type="caution">
    <text evidence="2">The sequence shown here is derived from an EMBL/GenBank/DDBJ whole genome shotgun (WGS) entry which is preliminary data.</text>
</comment>
<gene>
    <name evidence="2" type="ORF">CYMTET_49191</name>
</gene>
<evidence type="ECO:0000256" key="1">
    <source>
        <dbReference type="SAM" id="MobiDB-lite"/>
    </source>
</evidence>
<reference evidence="2 3" key="1">
    <citation type="journal article" date="2015" name="Genome Biol. Evol.">
        <title>Comparative Genomics of a Bacterivorous Green Alga Reveals Evolutionary Causalities and Consequences of Phago-Mixotrophic Mode of Nutrition.</title>
        <authorList>
            <person name="Burns J.A."/>
            <person name="Paasch A."/>
            <person name="Narechania A."/>
            <person name="Kim E."/>
        </authorList>
    </citation>
    <scope>NUCLEOTIDE SEQUENCE [LARGE SCALE GENOMIC DNA]</scope>
    <source>
        <strain evidence="2 3">PLY_AMNH</strain>
    </source>
</reference>
<feature type="region of interest" description="Disordered" evidence="1">
    <location>
        <begin position="1"/>
        <end position="84"/>
    </location>
</feature>
<name>A0AAE0BRZ0_9CHLO</name>
<dbReference type="Proteomes" id="UP001190700">
    <property type="component" value="Unassembled WGS sequence"/>
</dbReference>
<feature type="compositionally biased region" description="Acidic residues" evidence="1">
    <location>
        <begin position="1"/>
        <end position="10"/>
    </location>
</feature>
<feature type="compositionally biased region" description="Polar residues" evidence="1">
    <location>
        <begin position="69"/>
        <end position="84"/>
    </location>
</feature>
<accession>A0AAE0BRZ0</accession>
<proteinExistence type="predicted"/>
<evidence type="ECO:0000313" key="3">
    <source>
        <dbReference type="Proteomes" id="UP001190700"/>
    </source>
</evidence>
<dbReference type="AlphaFoldDB" id="A0AAE0BRZ0"/>